<keyword evidence="1" id="KW-0732">Signal</keyword>
<evidence type="ECO:0000313" key="2">
    <source>
        <dbReference type="EMBL" id="KAK7455775.1"/>
    </source>
</evidence>
<reference evidence="2 3" key="1">
    <citation type="submission" date="2024-01" db="EMBL/GenBank/DDBJ databases">
        <title>A draft genome for the cacao thread blight pathogen Marasmiellus scandens.</title>
        <authorList>
            <person name="Baruah I.K."/>
            <person name="Leung J."/>
            <person name="Bukari Y."/>
            <person name="Amoako-Attah I."/>
            <person name="Meinhardt L.W."/>
            <person name="Bailey B.A."/>
            <person name="Cohen S.P."/>
        </authorList>
    </citation>
    <scope>NUCLEOTIDE SEQUENCE [LARGE SCALE GENOMIC DNA]</scope>
    <source>
        <strain evidence="2 3">GH-19</strain>
    </source>
</reference>
<feature type="chain" id="PRO_5045595366" evidence="1">
    <location>
        <begin position="16"/>
        <end position="142"/>
    </location>
</feature>
<comment type="caution">
    <text evidence="2">The sequence shown here is derived from an EMBL/GenBank/DDBJ whole genome shotgun (WGS) entry which is preliminary data.</text>
</comment>
<proteinExistence type="predicted"/>
<dbReference type="EMBL" id="JBANRG010000022">
    <property type="protein sequence ID" value="KAK7455775.1"/>
    <property type="molecule type" value="Genomic_DNA"/>
</dbReference>
<keyword evidence="3" id="KW-1185">Reference proteome</keyword>
<evidence type="ECO:0000256" key="1">
    <source>
        <dbReference type="SAM" id="SignalP"/>
    </source>
</evidence>
<accession>A0ABR1JFE0</accession>
<dbReference type="Proteomes" id="UP001498398">
    <property type="component" value="Unassembled WGS sequence"/>
</dbReference>
<evidence type="ECO:0000313" key="3">
    <source>
        <dbReference type="Proteomes" id="UP001498398"/>
    </source>
</evidence>
<gene>
    <name evidence="2" type="ORF">VKT23_010807</name>
</gene>
<name>A0ABR1JFE0_9AGAR</name>
<sequence length="142" mass="15543">MRFVTAAAIFGLVAASPFTPHKRQNTDQFGTVEVSPTTFGIGDSIKVTYSATTARFPPDFIDFYLRGQFPSQPGAVEFTPFYLLSRNDYPAGEETFVLETIVPRVPTSASNWQLWTDVIFPGSSNNTLEVGSIPVSVTITPD</sequence>
<protein>
    <submittedName>
        <fullName evidence="2">Uncharacterized protein</fullName>
    </submittedName>
</protein>
<feature type="signal peptide" evidence="1">
    <location>
        <begin position="1"/>
        <end position="15"/>
    </location>
</feature>
<organism evidence="2 3">
    <name type="scientific">Marasmiellus scandens</name>
    <dbReference type="NCBI Taxonomy" id="2682957"/>
    <lineage>
        <taxon>Eukaryota</taxon>
        <taxon>Fungi</taxon>
        <taxon>Dikarya</taxon>
        <taxon>Basidiomycota</taxon>
        <taxon>Agaricomycotina</taxon>
        <taxon>Agaricomycetes</taxon>
        <taxon>Agaricomycetidae</taxon>
        <taxon>Agaricales</taxon>
        <taxon>Marasmiineae</taxon>
        <taxon>Omphalotaceae</taxon>
        <taxon>Marasmiellus</taxon>
    </lineage>
</organism>